<dbReference type="Proteomes" id="UP000824881">
    <property type="component" value="Unassembled WGS sequence"/>
</dbReference>
<comment type="caution">
    <text evidence="1">The sequence shown here is derived from an EMBL/GenBank/DDBJ whole genome shotgun (WGS) entry which is preliminary data.</text>
</comment>
<keyword evidence="2" id="KW-1185">Reference proteome</keyword>
<proteinExistence type="predicted"/>
<name>A0ACB7J8S5_PLECO</name>
<dbReference type="EMBL" id="WQMT02000002">
    <property type="protein sequence ID" value="KAG9226381.1"/>
    <property type="molecule type" value="Genomic_DNA"/>
</dbReference>
<accession>A0ACB7J8S5</accession>
<gene>
    <name evidence="1" type="ORF">CCMSSC00406_0003260</name>
</gene>
<sequence length="596" mass="66563">MPPKAKDHTLQQYADTDGHFSLVRNFRLADLVTIMNGVCGSLSIFSSAHYLLSNDPDYLWTALSLPLAGLMFDFLDGKVARWRKSTSLLGQELDSLADLISFGVAPALLAFVVGLRTYLDTVCLTGFICCGLARLARFNATVALVPKNEAGKASYFEGLPIPTSLGLVAVLSYWVKNDWIEGKQGIPWGTITLWGEAGGRGELHLVSIVFGLWAAAMRYHTYTIVSDCSLNYKVRTARVVHFRIGRRVSFVAPLFNAMVSSGDVQRLFLQAVLSRGVLSVTLAQAIWSKRVAAADDSLAIAHSNQRAAWDEFVARVNTSIDNLDLEFRHLHDEHTGREMYALVNRKGDEIAQMASHYSPAEIAFFRALVEQIMLAPNESYCVSSLAALREVHALQTNMSKSQAEVVLGSFVANGWLYKSKQGRYSLSTRSLLELLPYLKTTYPDEVNECTICMEIITRGVACHTANCKTRMHFHCFTTYRKRHNVCASCGKEWPQQATELLPVGEGAAKSTDDARRRTRQKEADSDDEEEEEFDAESQPTQSQATQATQSQPTRSQRSRNKGKKKQVEEDVDMDEEVPKVKEEAPKRSQARRRSRR</sequence>
<protein>
    <submittedName>
        <fullName evidence="1">Uncharacterized protein</fullName>
    </submittedName>
</protein>
<reference evidence="1 2" key="1">
    <citation type="journal article" date="2021" name="Appl. Environ. Microbiol.">
        <title>Genetic linkage and physical mapping for an oyster mushroom Pleurotus cornucopiae and QTL analysis for the trait cap color.</title>
        <authorList>
            <person name="Zhang Y."/>
            <person name="Gao W."/>
            <person name="Sonnenberg A."/>
            <person name="Chen Q."/>
            <person name="Zhang J."/>
            <person name="Huang C."/>
        </authorList>
    </citation>
    <scope>NUCLEOTIDE SEQUENCE [LARGE SCALE GENOMIC DNA]</scope>
    <source>
        <strain evidence="1">CCMSSC00406</strain>
    </source>
</reference>
<organism evidence="1 2">
    <name type="scientific">Pleurotus cornucopiae</name>
    <name type="common">Cornucopia mushroom</name>
    <dbReference type="NCBI Taxonomy" id="5321"/>
    <lineage>
        <taxon>Eukaryota</taxon>
        <taxon>Fungi</taxon>
        <taxon>Dikarya</taxon>
        <taxon>Basidiomycota</taxon>
        <taxon>Agaricomycotina</taxon>
        <taxon>Agaricomycetes</taxon>
        <taxon>Agaricomycetidae</taxon>
        <taxon>Agaricales</taxon>
        <taxon>Pleurotineae</taxon>
        <taxon>Pleurotaceae</taxon>
        <taxon>Pleurotus</taxon>
    </lineage>
</organism>
<evidence type="ECO:0000313" key="1">
    <source>
        <dbReference type="EMBL" id="KAG9226381.1"/>
    </source>
</evidence>
<evidence type="ECO:0000313" key="2">
    <source>
        <dbReference type="Proteomes" id="UP000824881"/>
    </source>
</evidence>